<protein>
    <submittedName>
        <fullName evidence="3">ParM/StbA family protein</fullName>
    </submittedName>
</protein>
<dbReference type="Gene3D" id="3.30.420.40">
    <property type="match status" value="2"/>
</dbReference>
<dbReference type="InterPro" id="IPR049067">
    <property type="entry name" value="MreB-like_C"/>
</dbReference>
<feature type="domain" description="Actin-like protein N-terminal" evidence="1">
    <location>
        <begin position="11"/>
        <end position="167"/>
    </location>
</feature>
<dbReference type="Pfam" id="PF21522">
    <property type="entry name" value="MreB-like_C"/>
    <property type="match status" value="1"/>
</dbReference>
<dbReference type="Pfam" id="PF17989">
    <property type="entry name" value="ALP_N"/>
    <property type="match status" value="1"/>
</dbReference>
<sequence length="348" mass="37713">MPIEPMTKAVGVDLGTSTIKLVSGNHSYRIPSVIGSPNPGWSGMVQDKSWLNNLIIEDANGNDVYIGELARLQSEIRKSLASEGKMKSIENSILALKAILSLIMKSNYEQFVVATGVPIATGVEESKELIRGLKGTHEIKVKNDATGETKQMKILVEQALVMPEPYGTYYNILKTSGVTTAVDSVIVDIGHGTTDILCMYNGRIMRAASGSLEEATDSLTSALSRAIQEKSGKIIRPFDLMKTIEQGKRTILAGGKVLDIGSAVDQSIETISEVIIDETNRLLNNLPPDAWIEKVMVTGGGAYIFGKYLKQAFFEADIVKSPDEVIVPKDAVMSNAIGFEMIAKTKMK</sequence>
<dbReference type="EMBL" id="CP084166">
    <property type="protein sequence ID" value="UJG41902.1"/>
    <property type="molecule type" value="Genomic_DNA"/>
</dbReference>
<dbReference type="Proteomes" id="UP001201020">
    <property type="component" value="Chromosome"/>
</dbReference>
<name>A0A9Y1BN18_9ARCH</name>
<evidence type="ECO:0000259" key="2">
    <source>
        <dbReference type="Pfam" id="PF21522"/>
    </source>
</evidence>
<organism evidence="3">
    <name type="scientific">Candidatus Heimdallarchaeum aukensis</name>
    <dbReference type="NCBI Taxonomy" id="2876573"/>
    <lineage>
        <taxon>Archaea</taxon>
        <taxon>Promethearchaeati</taxon>
        <taxon>Candidatus Heimdallarchaeota</taxon>
        <taxon>Candidatus Heimdallarchaeia (ex Rinke et al. 2021) (nom. nud.)</taxon>
        <taxon>Candidatus Heimdallarchaeales</taxon>
        <taxon>Candidatus Heimdallarchaeaceae</taxon>
        <taxon>Candidatus Heimdallarchaeum</taxon>
    </lineage>
</organism>
<accession>A0A9Y1BN18</accession>
<evidence type="ECO:0000313" key="3">
    <source>
        <dbReference type="EMBL" id="UJG41902.1"/>
    </source>
</evidence>
<dbReference type="AlphaFoldDB" id="A0A9Y1BN18"/>
<feature type="domain" description="Actin homologue MreB-like C-terminal" evidence="2">
    <location>
        <begin position="186"/>
        <end position="310"/>
    </location>
</feature>
<proteinExistence type="predicted"/>
<dbReference type="InterPro" id="IPR043129">
    <property type="entry name" value="ATPase_NBD"/>
</dbReference>
<reference evidence="3" key="1">
    <citation type="journal article" date="2022" name="Nat. Microbiol.">
        <title>Unique mobile elements and scalable gene flow at the prokaryote-eukaryote boundary revealed by circularized Asgard archaea genomes.</title>
        <authorList>
            <person name="Wu F."/>
            <person name="Speth D.R."/>
            <person name="Philosof A."/>
            <person name="Cremiere A."/>
            <person name="Narayanan A."/>
            <person name="Barco R.A."/>
            <person name="Connon S.A."/>
            <person name="Amend J.P."/>
            <person name="Antoshechkin I.A."/>
            <person name="Orphan V.J."/>
        </authorList>
    </citation>
    <scope>NUCLEOTIDE SEQUENCE</scope>
    <source>
        <strain evidence="3">PM71</strain>
    </source>
</reference>
<evidence type="ECO:0000259" key="1">
    <source>
        <dbReference type="Pfam" id="PF17989"/>
    </source>
</evidence>
<gene>
    <name evidence="3" type="ORF">K9W45_05410</name>
</gene>
<dbReference type="InterPro" id="IPR040607">
    <property type="entry name" value="ALP_N"/>
</dbReference>
<dbReference type="SUPFAM" id="SSF53067">
    <property type="entry name" value="Actin-like ATPase domain"/>
    <property type="match status" value="2"/>
</dbReference>